<keyword evidence="1" id="KW-1133">Transmembrane helix</keyword>
<dbReference type="AlphaFoldDB" id="A0AAW5HYY8"/>
<organism evidence="2 3">
    <name type="scientific">Corynebacterium lipophilum</name>
    <dbReference type="NCBI Taxonomy" id="2804918"/>
    <lineage>
        <taxon>Bacteria</taxon>
        <taxon>Bacillati</taxon>
        <taxon>Actinomycetota</taxon>
        <taxon>Actinomycetes</taxon>
        <taxon>Mycobacteriales</taxon>
        <taxon>Corynebacteriaceae</taxon>
        <taxon>Corynebacterium</taxon>
    </lineage>
</organism>
<proteinExistence type="predicted"/>
<dbReference type="RefSeq" id="WP_252931751.1">
    <property type="nucleotide sequence ID" value="NZ_JAEUWV010000014.1"/>
</dbReference>
<comment type="caution">
    <text evidence="2">The sequence shown here is derived from an EMBL/GenBank/DDBJ whole genome shotgun (WGS) entry which is preliminary data.</text>
</comment>
<protein>
    <submittedName>
        <fullName evidence="2">DUF2550 domain-containing protein</fullName>
    </submittedName>
</protein>
<accession>A0AAW5HYY8</accession>
<keyword evidence="3" id="KW-1185">Reference proteome</keyword>
<dbReference type="Proteomes" id="UP001205920">
    <property type="component" value="Unassembled WGS sequence"/>
</dbReference>
<dbReference type="Pfam" id="PF10739">
    <property type="entry name" value="DUF2550"/>
    <property type="match status" value="1"/>
</dbReference>
<reference evidence="2 3" key="1">
    <citation type="submission" date="2021-01" db="EMBL/GenBank/DDBJ databases">
        <title>Identification and Characterization of Corynebacterium sp.</title>
        <authorList>
            <person name="Luo Q."/>
            <person name="Qu P."/>
            <person name="Chen Q."/>
        </authorList>
    </citation>
    <scope>NUCLEOTIDE SEQUENCE [LARGE SCALE GENOMIC DNA]</scope>
    <source>
        <strain evidence="2 3">MC-18</strain>
    </source>
</reference>
<dbReference type="InterPro" id="IPR019675">
    <property type="entry name" value="DUF2550"/>
</dbReference>
<keyword evidence="1" id="KW-0812">Transmembrane</keyword>
<dbReference type="EMBL" id="JAEUWV010000014">
    <property type="protein sequence ID" value="MCO6395026.1"/>
    <property type="molecule type" value="Genomic_DNA"/>
</dbReference>
<name>A0AAW5HYY8_9CORY</name>
<evidence type="ECO:0000313" key="2">
    <source>
        <dbReference type="EMBL" id="MCO6395026.1"/>
    </source>
</evidence>
<evidence type="ECO:0000256" key="1">
    <source>
        <dbReference type="SAM" id="Phobius"/>
    </source>
</evidence>
<gene>
    <name evidence="2" type="ORF">JMN37_08605</name>
</gene>
<evidence type="ECO:0000313" key="3">
    <source>
        <dbReference type="Proteomes" id="UP001205920"/>
    </source>
</evidence>
<feature type="transmembrane region" description="Helical" evidence="1">
    <location>
        <begin position="6"/>
        <end position="24"/>
    </location>
</feature>
<keyword evidence="1" id="KW-0472">Membrane</keyword>
<sequence>MIVLLYVALFFVFFVITVCVWRFLMFRNSGAIGLFRQLPATGVHGWRHGVLIYHAEELRFYKLRSLSFQYDMCIERTQTSFEGMRALSLEEQSFMPGIKEAVLLHGADGDIEFAGQKRAQMALISWIESAPDERQEKVDYEALRRRALRDRGRDQRY</sequence>